<keyword evidence="3" id="KW-1185">Reference proteome</keyword>
<evidence type="ECO:0000256" key="1">
    <source>
        <dbReference type="SAM" id="MobiDB-lite"/>
    </source>
</evidence>
<feature type="region of interest" description="Disordered" evidence="1">
    <location>
        <begin position="81"/>
        <end position="106"/>
    </location>
</feature>
<organism evidence="2 3">
    <name type="scientific">Triparma columacea</name>
    <dbReference type="NCBI Taxonomy" id="722753"/>
    <lineage>
        <taxon>Eukaryota</taxon>
        <taxon>Sar</taxon>
        <taxon>Stramenopiles</taxon>
        <taxon>Ochrophyta</taxon>
        <taxon>Bolidophyceae</taxon>
        <taxon>Parmales</taxon>
        <taxon>Triparmaceae</taxon>
        <taxon>Triparma</taxon>
    </lineage>
</organism>
<name>A0A9W7G0L0_9STRA</name>
<protein>
    <submittedName>
        <fullName evidence="2">Uncharacterized protein</fullName>
    </submittedName>
</protein>
<feature type="compositionally biased region" description="Acidic residues" evidence="1">
    <location>
        <begin position="14"/>
        <end position="28"/>
    </location>
</feature>
<accession>A0A9W7G0L0</accession>
<feature type="region of interest" description="Disordered" evidence="1">
    <location>
        <begin position="1"/>
        <end position="50"/>
    </location>
</feature>
<dbReference type="Proteomes" id="UP001165065">
    <property type="component" value="Unassembled WGS sequence"/>
</dbReference>
<reference evidence="3" key="1">
    <citation type="journal article" date="2023" name="Commun. Biol.">
        <title>Genome analysis of Parmales, the sister group of diatoms, reveals the evolutionary specialization of diatoms from phago-mixotrophs to photoautotrophs.</title>
        <authorList>
            <person name="Ban H."/>
            <person name="Sato S."/>
            <person name="Yoshikawa S."/>
            <person name="Yamada K."/>
            <person name="Nakamura Y."/>
            <person name="Ichinomiya M."/>
            <person name="Sato N."/>
            <person name="Blanc-Mathieu R."/>
            <person name="Endo H."/>
            <person name="Kuwata A."/>
            <person name="Ogata H."/>
        </authorList>
    </citation>
    <scope>NUCLEOTIDE SEQUENCE [LARGE SCALE GENOMIC DNA]</scope>
</reference>
<feature type="compositionally biased region" description="Low complexity" evidence="1">
    <location>
        <begin position="29"/>
        <end position="42"/>
    </location>
</feature>
<proteinExistence type="predicted"/>
<dbReference type="AlphaFoldDB" id="A0A9W7G0L0"/>
<sequence length="137" mass="15743">MNSMTLVETLPSEELSEEPSTEPSEEPSEQQPGQQSEQQSEQNIEDNIEDIEDNIADIAADYLKEARENLLRERYEQETRIFSAPIPPPISHSRRRSTTPSSNELQLLPTTQIKEELQRLQWRAAAIQRELAERGNN</sequence>
<evidence type="ECO:0000313" key="2">
    <source>
        <dbReference type="EMBL" id="GMI26694.1"/>
    </source>
</evidence>
<dbReference type="EMBL" id="BRYA01000634">
    <property type="protein sequence ID" value="GMI26694.1"/>
    <property type="molecule type" value="Genomic_DNA"/>
</dbReference>
<evidence type="ECO:0000313" key="3">
    <source>
        <dbReference type="Proteomes" id="UP001165065"/>
    </source>
</evidence>
<gene>
    <name evidence="2" type="ORF">TrCOL_g4217</name>
</gene>
<comment type="caution">
    <text evidence="2">The sequence shown here is derived from an EMBL/GenBank/DDBJ whole genome shotgun (WGS) entry which is preliminary data.</text>
</comment>